<accession>A0A1Q9ERI1</accession>
<feature type="compositionally biased region" description="Polar residues" evidence="1">
    <location>
        <begin position="94"/>
        <end position="112"/>
    </location>
</feature>
<dbReference type="Proteomes" id="UP000186817">
    <property type="component" value="Unassembled WGS sequence"/>
</dbReference>
<evidence type="ECO:0000313" key="3">
    <source>
        <dbReference type="Proteomes" id="UP000186817"/>
    </source>
</evidence>
<sequence>MKDSAQSVSYAQTVRLNNHTDQSVRAHGIPALLLVVNRFGVRRLRLGLGCLRGPALHQGKGRLKEVQLELSSARHARSPAAGKTSEGTHKAVSSAWSRSMSEPVQPASSPSKNRPVVPRLSLRRVFNQKERAGDYSLKMDYQCDTPEMSESELECTDDLLEDSLEISATLLDEAIDTMLLRRRYAAQAGLAWAQRRHQEPRGERLRNWWHQLFGGCFHNDEEDISPRGMTVSLVETVPVSTPARSHLPSESLFRIDDGTFDEAARKQRLPERREIYAAEIRFPSTGSARGRCLVTAALFTTLPEAQQLDCFGISAGCMFSAFSTPSQASQKFLRLKPPSGHVVHSGPTSLAGEAHPTLVMTSPSVAASPDAASPGKERMLRVEFKGQPYDWFSLDDMGSLIQSEEFASTLKENINHYFNVPFDEQAVFDDEGILVSPLDFKRALQHPRPYFRVFNLYQLPRHLQEQTVEKLATLAGEVSRLQHALGDVGRAGQLSHGQGPGYPAPELPSVPGALAPPSAPAEPIVPDAGKAPSLASTGLPVSPWPVRSQLQAPVAEPPPAASPNCPYCGTPYEPEGALFCGSCGKLRPTTPSELRSLPATLPEWPGAAAPVSSLADRVTGVSSSLPCSRGACQVTTTPAAPVVQLSPTVPTCSRVA</sequence>
<comment type="caution">
    <text evidence="2">The sequence shown here is derived from an EMBL/GenBank/DDBJ whole genome shotgun (WGS) entry which is preliminary data.</text>
</comment>
<protein>
    <submittedName>
        <fullName evidence="2">Uncharacterized protein</fullName>
    </submittedName>
</protein>
<keyword evidence="3" id="KW-1185">Reference proteome</keyword>
<dbReference type="AlphaFoldDB" id="A0A1Q9ERI1"/>
<gene>
    <name evidence="2" type="ORF">AK812_SmicGene6355</name>
</gene>
<organism evidence="2 3">
    <name type="scientific">Symbiodinium microadriaticum</name>
    <name type="common">Dinoflagellate</name>
    <name type="synonym">Zooxanthella microadriatica</name>
    <dbReference type="NCBI Taxonomy" id="2951"/>
    <lineage>
        <taxon>Eukaryota</taxon>
        <taxon>Sar</taxon>
        <taxon>Alveolata</taxon>
        <taxon>Dinophyceae</taxon>
        <taxon>Suessiales</taxon>
        <taxon>Symbiodiniaceae</taxon>
        <taxon>Symbiodinium</taxon>
    </lineage>
</organism>
<dbReference type="EMBL" id="LSRX01000086">
    <property type="protein sequence ID" value="OLQ10024.1"/>
    <property type="molecule type" value="Genomic_DNA"/>
</dbReference>
<name>A0A1Q9ERI1_SYMMI</name>
<evidence type="ECO:0000313" key="2">
    <source>
        <dbReference type="EMBL" id="OLQ10024.1"/>
    </source>
</evidence>
<feature type="region of interest" description="Disordered" evidence="1">
    <location>
        <begin position="490"/>
        <end position="542"/>
    </location>
</feature>
<reference evidence="2 3" key="1">
    <citation type="submission" date="2016-02" db="EMBL/GenBank/DDBJ databases">
        <title>Genome analysis of coral dinoflagellate symbionts highlights evolutionary adaptations to a symbiotic lifestyle.</title>
        <authorList>
            <person name="Aranda M."/>
            <person name="Li Y."/>
            <person name="Liew Y.J."/>
            <person name="Baumgarten S."/>
            <person name="Simakov O."/>
            <person name="Wilson M."/>
            <person name="Piel J."/>
            <person name="Ashoor H."/>
            <person name="Bougouffa S."/>
            <person name="Bajic V.B."/>
            <person name="Ryu T."/>
            <person name="Ravasi T."/>
            <person name="Bayer T."/>
            <person name="Micklem G."/>
            <person name="Kim H."/>
            <person name="Bhak J."/>
            <person name="Lajeunesse T.C."/>
            <person name="Voolstra C.R."/>
        </authorList>
    </citation>
    <scope>NUCLEOTIDE SEQUENCE [LARGE SCALE GENOMIC DNA]</scope>
    <source>
        <strain evidence="2 3">CCMP2467</strain>
    </source>
</reference>
<dbReference type="OrthoDB" id="1302410at2759"/>
<proteinExistence type="predicted"/>
<feature type="region of interest" description="Disordered" evidence="1">
    <location>
        <begin position="71"/>
        <end position="115"/>
    </location>
</feature>
<evidence type="ECO:0000256" key="1">
    <source>
        <dbReference type="SAM" id="MobiDB-lite"/>
    </source>
</evidence>